<dbReference type="EMBL" id="AOGY02000034">
    <property type="protein sequence ID" value="EMY70482.1"/>
    <property type="molecule type" value="Genomic_DNA"/>
</dbReference>
<proteinExistence type="predicted"/>
<keyword evidence="2" id="KW-0540">Nuclease</keyword>
<evidence type="ECO:0000259" key="1">
    <source>
        <dbReference type="Pfam" id="PF14279"/>
    </source>
</evidence>
<dbReference type="RefSeq" id="WP_002979837.1">
    <property type="nucleotide sequence ID" value="NZ_AOGY02000034.1"/>
</dbReference>
<evidence type="ECO:0000313" key="3">
    <source>
        <dbReference type="Proteomes" id="UP000012227"/>
    </source>
</evidence>
<evidence type="ECO:0000313" key="2">
    <source>
        <dbReference type="EMBL" id="EMY70482.1"/>
    </source>
</evidence>
<dbReference type="GO" id="GO:0004519">
    <property type="term" value="F:endonuclease activity"/>
    <property type="evidence" value="ECO:0007669"/>
    <property type="project" value="UniProtKB-KW"/>
</dbReference>
<keyword evidence="2" id="KW-0255">Endonuclease</keyword>
<dbReference type="Proteomes" id="UP000012227">
    <property type="component" value="Unassembled WGS sequence"/>
</dbReference>
<name>N1WBB6_9LEPT</name>
<gene>
    <name evidence="2" type="ORF">LEP1GSC199_1581</name>
</gene>
<protein>
    <submittedName>
        <fullName evidence="2">HNH endonuclease</fullName>
    </submittedName>
</protein>
<reference evidence="2 3" key="1">
    <citation type="submission" date="2013-03" db="EMBL/GenBank/DDBJ databases">
        <authorList>
            <person name="Harkins D.M."/>
            <person name="Durkin A.S."/>
            <person name="Brinkac L.M."/>
            <person name="Haft D.H."/>
            <person name="Selengut J.D."/>
            <person name="Sanka R."/>
            <person name="DePew J."/>
            <person name="Purushe J."/>
            <person name="Galloway R.L."/>
            <person name="Vinetz J.M."/>
            <person name="Sutton G.G."/>
            <person name="Nierman W.C."/>
            <person name="Fouts D.E."/>
        </authorList>
    </citation>
    <scope>NUCLEOTIDE SEQUENCE [LARGE SCALE GENOMIC DNA]</scope>
    <source>
        <strain evidence="2 3">Waz Holland</strain>
    </source>
</reference>
<feature type="domain" description="HNH endonuclease 5" evidence="1">
    <location>
        <begin position="7"/>
        <end position="54"/>
    </location>
</feature>
<dbReference type="Pfam" id="PF14279">
    <property type="entry name" value="HNH_5"/>
    <property type="match status" value="1"/>
</dbReference>
<sequence length="358" mass="41899">MNCYHTEKTHSSNTSKEHIFPQQIGGKFKVSGILCQKHNNSFGHTIEAELETKLNFFCILLDVDRNNKDKKYYLLETKDRVVKVFANRKGKLERPKVHIEKDKQGKILSINIEENSRLELEKKLKSIKEKHNLSDEIDKNSQIYDIEIGQKDFTENKINIPLYEKSVIFCIAKSIINFALSKGIEKKYIDNLIEFLCNNKPYPNYFTTHQSPLKNPNNVDNVIIIIGQNNKIIAYVQYLNLIKYYFVLTEQYSGPDFSFNFTENPEGRGHHEDTKFDISKITNAKKSTSVNLEEFKETFYPFMERVFFKRELNQLIDKHIENTIMTIGENATTAEFLNDFSYNFITEYINKFESQNGA</sequence>
<organism evidence="2 3">
    <name type="scientific">Leptospira vanthielii serovar Holland str. Waz Holland = ATCC 700522</name>
    <dbReference type="NCBI Taxonomy" id="1218591"/>
    <lineage>
        <taxon>Bacteria</taxon>
        <taxon>Pseudomonadati</taxon>
        <taxon>Spirochaetota</taxon>
        <taxon>Spirochaetia</taxon>
        <taxon>Leptospirales</taxon>
        <taxon>Leptospiraceae</taxon>
        <taxon>Leptospira</taxon>
    </lineage>
</organism>
<dbReference type="AlphaFoldDB" id="N1WBB6"/>
<accession>N1WBB6</accession>
<dbReference type="InterPro" id="IPR029471">
    <property type="entry name" value="HNH_5"/>
</dbReference>
<comment type="caution">
    <text evidence="2">The sequence shown here is derived from an EMBL/GenBank/DDBJ whole genome shotgun (WGS) entry which is preliminary data.</text>
</comment>
<keyword evidence="2" id="KW-0378">Hydrolase</keyword>